<evidence type="ECO:0000313" key="1">
    <source>
        <dbReference type="EMBL" id="CCQ53645.1"/>
    </source>
</evidence>
<name>T2IN82_CROWT</name>
<organism evidence="1 2">
    <name type="scientific">Crocosphaera watsonii WH 8502</name>
    <dbReference type="NCBI Taxonomy" id="423474"/>
    <lineage>
        <taxon>Bacteria</taxon>
        <taxon>Bacillati</taxon>
        <taxon>Cyanobacteriota</taxon>
        <taxon>Cyanophyceae</taxon>
        <taxon>Oscillatoriophycideae</taxon>
        <taxon>Chroococcales</taxon>
        <taxon>Aphanothecaceae</taxon>
        <taxon>Crocosphaera</taxon>
    </lineage>
</organism>
<evidence type="ECO:0000313" key="2">
    <source>
        <dbReference type="Proteomes" id="UP000018348"/>
    </source>
</evidence>
<dbReference type="EMBL" id="CAQK01000869">
    <property type="protein sequence ID" value="CCQ53645.1"/>
    <property type="molecule type" value="Genomic_DNA"/>
</dbReference>
<reference evidence="1 2" key="1">
    <citation type="submission" date="2013-01" db="EMBL/GenBank/DDBJ databases">
        <authorList>
            <person name="Bench S."/>
        </authorList>
    </citation>
    <scope>NUCLEOTIDE SEQUENCE [LARGE SCALE GENOMIC DNA]</scope>
    <source>
        <strain evidence="1 2">WH 8502</strain>
    </source>
</reference>
<dbReference type="Proteomes" id="UP000018348">
    <property type="component" value="Unassembled WGS sequence"/>
</dbReference>
<sequence length="48" mass="5328">MSRDSVRDIELRITLENSSGVFLEEERFVSVFSDVFSSILGCGGNEAE</sequence>
<gene>
    <name evidence="1" type="ORF">CWATWH8502_1577</name>
</gene>
<reference evidence="1 2" key="2">
    <citation type="submission" date="2013-09" db="EMBL/GenBank/DDBJ databases">
        <title>Whole genome comparison of six Crocosphaera watsonii strains with differing phenotypes.</title>
        <authorList>
            <person name="Bench S.R."/>
            <person name="Heller P."/>
            <person name="Frank I."/>
            <person name="Arciniega M."/>
            <person name="Shilova I.N."/>
            <person name="Zehr J.P."/>
        </authorList>
    </citation>
    <scope>NUCLEOTIDE SEQUENCE [LARGE SCALE GENOMIC DNA]</scope>
    <source>
        <strain evidence="1 2">WH 8502</strain>
    </source>
</reference>
<proteinExistence type="predicted"/>
<dbReference type="AlphaFoldDB" id="T2IN82"/>
<protein>
    <submittedName>
        <fullName evidence="1">Uncharacterized protein</fullName>
    </submittedName>
</protein>
<accession>T2IN82</accession>
<comment type="caution">
    <text evidence="1">The sequence shown here is derived from an EMBL/GenBank/DDBJ whole genome shotgun (WGS) entry which is preliminary data.</text>
</comment>